<gene>
    <name evidence="6" type="ORF">Sangu_0291200</name>
</gene>
<feature type="compositionally biased region" description="Polar residues" evidence="4">
    <location>
        <begin position="15"/>
        <end position="26"/>
    </location>
</feature>
<comment type="caution">
    <text evidence="6">The sequence shown here is derived from an EMBL/GenBank/DDBJ whole genome shotgun (WGS) entry which is preliminary data.</text>
</comment>
<feature type="domain" description="At3g05675-like ankyrin-like" evidence="5">
    <location>
        <begin position="242"/>
        <end position="444"/>
    </location>
</feature>
<evidence type="ECO:0000313" key="6">
    <source>
        <dbReference type="EMBL" id="KAL0369731.1"/>
    </source>
</evidence>
<dbReference type="Pfam" id="PF25553">
    <property type="entry name" value="BTB-POZ_ANK-like"/>
    <property type="match status" value="1"/>
</dbReference>
<dbReference type="InterPro" id="IPR058039">
    <property type="entry name" value="At3g05675-like_ankyrin"/>
</dbReference>
<dbReference type="PANTHER" id="PTHR31060:SF32">
    <property type="entry name" value="BTB_POZ DOMAIN PLANT PROTEIN"/>
    <property type="match status" value="1"/>
</dbReference>
<comment type="function">
    <text evidence="1">May act as a substrate-specific adapter of an E3 ubiquitin-protein ligase complex (CUL3-RBX1-BTB) which mediates the ubiquitination and subsequent proteasomal degradation of target proteins.</text>
</comment>
<reference evidence="6" key="1">
    <citation type="submission" date="2020-06" db="EMBL/GenBank/DDBJ databases">
        <authorList>
            <person name="Li T."/>
            <person name="Hu X."/>
            <person name="Zhang T."/>
            <person name="Song X."/>
            <person name="Zhang H."/>
            <person name="Dai N."/>
            <person name="Sheng W."/>
            <person name="Hou X."/>
            <person name="Wei L."/>
        </authorList>
    </citation>
    <scope>NUCLEOTIDE SEQUENCE</scope>
    <source>
        <strain evidence="6">G01</strain>
        <tissue evidence="6">Leaf</tissue>
    </source>
</reference>
<protein>
    <submittedName>
        <fullName evidence="6">BTB/POZ domain-containing protein</fullName>
    </submittedName>
</protein>
<comment type="pathway">
    <text evidence="2">Protein modification; protein ubiquitination.</text>
</comment>
<feature type="region of interest" description="Disordered" evidence="4">
    <location>
        <begin position="1"/>
        <end position="26"/>
    </location>
</feature>
<evidence type="ECO:0000256" key="3">
    <source>
        <dbReference type="ARBA" id="ARBA00022786"/>
    </source>
</evidence>
<dbReference type="PANTHER" id="PTHR31060">
    <property type="entry name" value="OSJNBA0011J08.25 PROTEIN-RELATED"/>
    <property type="match status" value="1"/>
</dbReference>
<dbReference type="AlphaFoldDB" id="A0AAW2QQD1"/>
<evidence type="ECO:0000256" key="2">
    <source>
        <dbReference type="ARBA" id="ARBA00004906"/>
    </source>
</evidence>
<name>A0AAW2QQD1_9LAMI</name>
<accession>A0AAW2QQD1</accession>
<evidence type="ECO:0000256" key="1">
    <source>
        <dbReference type="ARBA" id="ARBA00002668"/>
    </source>
</evidence>
<evidence type="ECO:0000256" key="4">
    <source>
        <dbReference type="SAM" id="MobiDB-lite"/>
    </source>
</evidence>
<reference evidence="6" key="2">
    <citation type="journal article" date="2024" name="Plant">
        <title>Genomic evolution and insights into agronomic trait innovations of Sesamum species.</title>
        <authorList>
            <person name="Miao H."/>
            <person name="Wang L."/>
            <person name="Qu L."/>
            <person name="Liu H."/>
            <person name="Sun Y."/>
            <person name="Le M."/>
            <person name="Wang Q."/>
            <person name="Wei S."/>
            <person name="Zheng Y."/>
            <person name="Lin W."/>
            <person name="Duan Y."/>
            <person name="Cao H."/>
            <person name="Xiong S."/>
            <person name="Wang X."/>
            <person name="Wei L."/>
            <person name="Li C."/>
            <person name="Ma Q."/>
            <person name="Ju M."/>
            <person name="Zhao R."/>
            <person name="Li G."/>
            <person name="Mu C."/>
            <person name="Tian Q."/>
            <person name="Mei H."/>
            <person name="Zhang T."/>
            <person name="Gao T."/>
            <person name="Zhang H."/>
        </authorList>
    </citation>
    <scope>NUCLEOTIDE SEQUENCE</scope>
    <source>
        <strain evidence="6">G01</strain>
    </source>
</reference>
<dbReference type="EMBL" id="JACGWK010000002">
    <property type="protein sequence ID" value="KAL0369731.1"/>
    <property type="molecule type" value="Genomic_DNA"/>
</dbReference>
<organism evidence="6">
    <name type="scientific">Sesamum angustifolium</name>
    <dbReference type="NCBI Taxonomy" id="2727405"/>
    <lineage>
        <taxon>Eukaryota</taxon>
        <taxon>Viridiplantae</taxon>
        <taxon>Streptophyta</taxon>
        <taxon>Embryophyta</taxon>
        <taxon>Tracheophyta</taxon>
        <taxon>Spermatophyta</taxon>
        <taxon>Magnoliopsida</taxon>
        <taxon>eudicotyledons</taxon>
        <taxon>Gunneridae</taxon>
        <taxon>Pentapetalae</taxon>
        <taxon>asterids</taxon>
        <taxon>lamiids</taxon>
        <taxon>Lamiales</taxon>
        <taxon>Pedaliaceae</taxon>
        <taxon>Sesamum</taxon>
    </lineage>
</organism>
<proteinExistence type="predicted"/>
<evidence type="ECO:0000259" key="5">
    <source>
        <dbReference type="Pfam" id="PF25553"/>
    </source>
</evidence>
<keyword evidence="3" id="KW-0833">Ubl conjugation pathway</keyword>
<sequence length="481" mass="54386">MASDANSSHQHKPSSSRNQQQQLVSTMIKQGFISDPFFSPSRFNSLSPPPNFRALASPTLSEMMSVEQAREPKPSSEAHKKLRVRVSSVLSQAPFQISNYWGMGDVRLTVAARPEAGERETGAFRVSMDVHRRVLASKSRFFAAKLRRSGPHSVEILECDDVVAYLEAVVLMYSDELKTKLMGMEVSKILTLLKYLEAVPWSEQEEENVVSHLNQLQLDDSGTDTVLQRVIAEPSTSSRADEIFLKLSLGVLQAKDDKARREMKALIFRLLREDCDNNTLQNKLDISRDTLYHLCHRCLSSLILCLSGATCLDESERDRGTLMVEIAREADNMQWIVSILIDRKMADEFVKLWADQKELAVLHSKIPTIYRHEISKITAHLCISIGRGEILVPKETRFALLSTWLEALYDDFKWMRMAGKSVDRKLIEEGLSQTILTLPLLSSNHFCLTGLIDFLTEEMIVPIFRPHLRFGGEGLCQTICG</sequence>
<dbReference type="InterPro" id="IPR038920">
    <property type="entry name" value="At3g05675-like"/>
</dbReference>